<evidence type="ECO:0000313" key="3">
    <source>
        <dbReference type="Proteomes" id="UP001454036"/>
    </source>
</evidence>
<dbReference type="SUPFAM" id="SSF57756">
    <property type="entry name" value="Retrovirus zinc finger-like domains"/>
    <property type="match status" value="1"/>
</dbReference>
<dbReference type="InterPro" id="IPR036875">
    <property type="entry name" value="Znf_CCHC_sf"/>
</dbReference>
<feature type="region of interest" description="Disordered" evidence="1">
    <location>
        <begin position="91"/>
        <end position="120"/>
    </location>
</feature>
<reference evidence="2 3" key="1">
    <citation type="submission" date="2024-01" db="EMBL/GenBank/DDBJ databases">
        <title>The complete chloroplast genome sequence of Lithospermum erythrorhizon: insights into the phylogenetic relationship among Boraginaceae species and the maternal lineages of purple gromwells.</title>
        <authorList>
            <person name="Okada T."/>
            <person name="Watanabe K."/>
        </authorList>
    </citation>
    <scope>NUCLEOTIDE SEQUENCE [LARGE SCALE GENOMIC DNA]</scope>
</reference>
<evidence type="ECO:0000313" key="2">
    <source>
        <dbReference type="EMBL" id="GAA0141048.1"/>
    </source>
</evidence>
<gene>
    <name evidence="2" type="ORF">LIER_02283</name>
</gene>
<evidence type="ECO:0000256" key="1">
    <source>
        <dbReference type="SAM" id="MobiDB-lite"/>
    </source>
</evidence>
<proteinExistence type="predicted"/>
<name>A0AAV3NTG0_LITER</name>
<feature type="compositionally biased region" description="Low complexity" evidence="1">
    <location>
        <begin position="13"/>
        <end position="30"/>
    </location>
</feature>
<dbReference type="Proteomes" id="UP001454036">
    <property type="component" value="Unassembled WGS sequence"/>
</dbReference>
<accession>A0AAV3NTG0</accession>
<dbReference type="AlphaFoldDB" id="A0AAV3NTG0"/>
<evidence type="ECO:0008006" key="4">
    <source>
        <dbReference type="Google" id="ProtNLM"/>
    </source>
</evidence>
<keyword evidence="3" id="KW-1185">Reference proteome</keyword>
<protein>
    <recommendedName>
        <fullName evidence="4">Gag-protease polyprotein</fullName>
    </recommendedName>
</protein>
<dbReference type="GO" id="GO:0008270">
    <property type="term" value="F:zinc ion binding"/>
    <property type="evidence" value="ECO:0007669"/>
    <property type="project" value="InterPro"/>
</dbReference>
<dbReference type="EMBL" id="BAABME010000245">
    <property type="protein sequence ID" value="GAA0141048.1"/>
    <property type="molecule type" value="Genomic_DNA"/>
</dbReference>
<comment type="caution">
    <text evidence="2">The sequence shown here is derived from an EMBL/GenBank/DDBJ whole genome shotgun (WGS) entry which is preliminary data.</text>
</comment>
<dbReference type="GO" id="GO:0003676">
    <property type="term" value="F:nucleic acid binding"/>
    <property type="evidence" value="ECO:0007669"/>
    <property type="project" value="InterPro"/>
</dbReference>
<feature type="region of interest" description="Disordered" evidence="1">
    <location>
        <begin position="1"/>
        <end position="30"/>
    </location>
</feature>
<feature type="compositionally biased region" description="Acidic residues" evidence="1">
    <location>
        <begin position="97"/>
        <end position="120"/>
    </location>
</feature>
<sequence length="120" mass="13746">MFDRRIDREWKNSKFGGSSNGGTNNNQSKGIQCRECEGFGHIQVECPNYVKKQSKSYYTTLSDEESDEEEENNNEVSNFVAFTAHDVQESTINPIDNDCDPDNISKDEEELTEDELMANY</sequence>
<organism evidence="2 3">
    <name type="scientific">Lithospermum erythrorhizon</name>
    <name type="common">Purple gromwell</name>
    <name type="synonym">Lithospermum officinale var. erythrorhizon</name>
    <dbReference type="NCBI Taxonomy" id="34254"/>
    <lineage>
        <taxon>Eukaryota</taxon>
        <taxon>Viridiplantae</taxon>
        <taxon>Streptophyta</taxon>
        <taxon>Embryophyta</taxon>
        <taxon>Tracheophyta</taxon>
        <taxon>Spermatophyta</taxon>
        <taxon>Magnoliopsida</taxon>
        <taxon>eudicotyledons</taxon>
        <taxon>Gunneridae</taxon>
        <taxon>Pentapetalae</taxon>
        <taxon>asterids</taxon>
        <taxon>lamiids</taxon>
        <taxon>Boraginales</taxon>
        <taxon>Boraginaceae</taxon>
        <taxon>Boraginoideae</taxon>
        <taxon>Lithospermeae</taxon>
        <taxon>Lithospermum</taxon>
    </lineage>
</organism>
<feature type="compositionally biased region" description="Basic and acidic residues" evidence="1">
    <location>
        <begin position="1"/>
        <end position="12"/>
    </location>
</feature>